<evidence type="ECO:0000313" key="2">
    <source>
        <dbReference type="Proteomes" id="UP000317747"/>
    </source>
</evidence>
<dbReference type="EMBL" id="VHJA01000070">
    <property type="protein sequence ID" value="TPV37785.1"/>
    <property type="molecule type" value="Genomic_DNA"/>
</dbReference>
<protein>
    <submittedName>
        <fullName evidence="1">Uncharacterized protein</fullName>
    </submittedName>
</protein>
<organism evidence="1 2">
    <name type="scientific">Pantoea deleyi</name>
    <dbReference type="NCBI Taxonomy" id="470932"/>
    <lineage>
        <taxon>Bacteria</taxon>
        <taxon>Pseudomonadati</taxon>
        <taxon>Pseudomonadota</taxon>
        <taxon>Gammaproteobacteria</taxon>
        <taxon>Enterobacterales</taxon>
        <taxon>Erwiniaceae</taxon>
        <taxon>Pantoea</taxon>
    </lineage>
</organism>
<gene>
    <name evidence="1" type="ORF">FJW01_19360</name>
</gene>
<accession>A0A506PX76</accession>
<reference evidence="1 2" key="1">
    <citation type="submission" date="2019-06" db="EMBL/GenBank/DDBJ databases">
        <title>Taxogenomics and systematics of the genus Pantoea.</title>
        <authorList>
            <person name="Tambong J.T."/>
        </authorList>
    </citation>
    <scope>NUCLEOTIDE SEQUENCE [LARGE SCALE GENOMIC DNA]</scope>
    <source>
        <strain evidence="1 2">LMG 24200</strain>
    </source>
</reference>
<keyword evidence="2" id="KW-1185">Reference proteome</keyword>
<dbReference type="Proteomes" id="UP000317747">
    <property type="component" value="Unassembled WGS sequence"/>
</dbReference>
<proteinExistence type="predicted"/>
<dbReference type="AlphaFoldDB" id="A0A506PX76"/>
<name>A0A506PX76_9GAMM</name>
<evidence type="ECO:0000313" key="1">
    <source>
        <dbReference type="EMBL" id="TPV37785.1"/>
    </source>
</evidence>
<comment type="caution">
    <text evidence="1">The sequence shown here is derived from an EMBL/GenBank/DDBJ whole genome shotgun (WGS) entry which is preliminary data.</text>
</comment>
<dbReference type="OrthoDB" id="6608142at2"/>
<sequence length="66" mass="7272">MVYRDRLGVTRSQQTTQRGADARCGIHVCTLSAQCYPRHACPLCASLFMQLHTTPKTAPLLALRGV</sequence>